<sequence length="83" mass="8852">MASESVTFAHTFSAIPAEGMDLFCIQAGVNVDTAVSMAQCLEECVRRFLHDSIVGGMDGQLAWLCEFAMEASEALRHAAGQAV</sequence>
<keyword evidence="2" id="KW-1185">Reference proteome</keyword>
<dbReference type="EMBL" id="JAJGAK010000005">
    <property type="protein sequence ID" value="MCC8364490.1"/>
    <property type="molecule type" value="Genomic_DNA"/>
</dbReference>
<dbReference type="RefSeq" id="WP_230528292.1">
    <property type="nucleotide sequence ID" value="NZ_JAJGAK010000005.1"/>
</dbReference>
<accession>A0ABS8JLJ9</accession>
<organism evidence="1 2">
    <name type="scientific">Noviluteimonas lactosilytica</name>
    <dbReference type="NCBI Taxonomy" id="2888523"/>
    <lineage>
        <taxon>Bacteria</taxon>
        <taxon>Pseudomonadati</taxon>
        <taxon>Pseudomonadota</taxon>
        <taxon>Gammaproteobacteria</taxon>
        <taxon>Lysobacterales</taxon>
        <taxon>Lysobacteraceae</taxon>
        <taxon>Noviluteimonas</taxon>
    </lineage>
</organism>
<evidence type="ECO:0008006" key="3">
    <source>
        <dbReference type="Google" id="ProtNLM"/>
    </source>
</evidence>
<name>A0ABS8JLJ9_9GAMM</name>
<gene>
    <name evidence="1" type="ORF">LK996_15570</name>
</gene>
<evidence type="ECO:0000313" key="1">
    <source>
        <dbReference type="EMBL" id="MCC8364490.1"/>
    </source>
</evidence>
<protein>
    <recommendedName>
        <fullName evidence="3">DUF3077 domain-containing protein</fullName>
    </recommendedName>
</protein>
<evidence type="ECO:0000313" key="2">
    <source>
        <dbReference type="Proteomes" id="UP001165293"/>
    </source>
</evidence>
<dbReference type="Proteomes" id="UP001165293">
    <property type="component" value="Unassembled WGS sequence"/>
</dbReference>
<comment type="caution">
    <text evidence="1">The sequence shown here is derived from an EMBL/GenBank/DDBJ whole genome shotgun (WGS) entry which is preliminary data.</text>
</comment>
<reference evidence="1" key="1">
    <citation type="submission" date="2021-10" db="EMBL/GenBank/DDBJ databases">
        <authorList>
            <person name="Lyu M."/>
            <person name="Wang X."/>
            <person name="Meng X."/>
            <person name="Xu K."/>
        </authorList>
    </citation>
    <scope>NUCLEOTIDE SEQUENCE</scope>
    <source>
        <strain evidence="1">A6</strain>
    </source>
</reference>
<proteinExistence type="predicted"/>